<accession>K5D8I3</accession>
<sequence length="1035" mass="116614">MSDTFFSNGNHILVGLGGTGGKILRAFKMRMFEEFPSQEERDKQPVSLLYVDSTDEMMPKDGKARPDFRVMGQDASFTQNEFLNIKAVDVEHILNHINNYPAIKSIVDNVESVRSAIGALGQAAGQKRRAGRLLFAANAVGFVNSIRDAYARCEQKSGDSSKLNIHIFAGLCGGTGSGSIVDVIVQTRKTFPNSYINVYAMIPEMNLPKADMDQGRYYQNGYAAVNELNALQSGRWHPQDVTGNGPARLYNDRIKGVANGLTIYSNVNENGLTVNSLTELPKVVSDYIFARVFLINEEDEINSDIIRAYNFENMDDFALEYDETANPDDKGRISVARTKKICSFGIKRVMYPELRVLKHITYTVGESVLYQFKYNNWRENQGFVNEERNKDYRTEYLNKDNLTKWLLDEQHLTLEQKILETDTDYPKFNDYWHDKAILYAEEAKKADCPLNELDNIMNESFERFFREDGVVAYFYGKEHAIPEMSKEVRRVIEQGLFEKWHLGDVSIVELQKVSKLLLERMAEIRTELDVRFKEETEIYEECDEARAGNVEEWSRLGILQRMVGVGARRYGDHQNILIDYYTSKTMLVALDFAKKLAAKIFVEIGKMDADISMFGQKINEAIEETERLITAQRKVNKGLEDMKGAIVEVSEEEAMREFEVDIKIDKVDMPNIARQLRDAILPQSDFVNFGNLANNISIDEIKDAFDVKLSQIVKTKHDEKADSDNKVLGLNILTQLRQKLKTDDDIKAFASKIVTQSGVYLILNNDQIQLHLRNNEGNLSPTNPASINKKTILVSIPSPDDNVLLKGFADKLETAFKNSFNQSTARTTIVVNRKSTRKDELSIITVAYCFPMRAIDWMNPYKQRYEDFLNTGNGVTDEGNAILLHCEGLGQQYPSLFAVDNAEEIAAKAAKTIQTRMAQSASMQQPGFVQPQMNSGVSMPPPPPGAPVMPPIPPIEPEIKVMLYVGGQQYGPFNKEMCTQMVKNGQLTAQTLVWMEGMPAWTPAGQVPTLGSLFAPVTPPIPPVNGGMPPIPPVM</sequence>
<dbReference type="AlphaFoldDB" id="K5D8I3"/>
<evidence type="ECO:0000313" key="3">
    <source>
        <dbReference type="Proteomes" id="UP000007995"/>
    </source>
</evidence>
<dbReference type="Pfam" id="PF14237">
    <property type="entry name" value="GYF_2"/>
    <property type="match status" value="1"/>
</dbReference>
<dbReference type="SUPFAM" id="SSF52490">
    <property type="entry name" value="Tubulin nucleotide-binding domain-like"/>
    <property type="match status" value="1"/>
</dbReference>
<gene>
    <name evidence="2" type="ORF">HMPREF1057_04016</name>
</gene>
<dbReference type="HOGENOM" id="CLU_295387_0_0_10"/>
<organism evidence="2 3">
    <name type="scientific">Bacteroides finegoldii CL09T03C10</name>
    <dbReference type="NCBI Taxonomy" id="997888"/>
    <lineage>
        <taxon>Bacteria</taxon>
        <taxon>Pseudomonadati</taxon>
        <taxon>Bacteroidota</taxon>
        <taxon>Bacteroidia</taxon>
        <taxon>Bacteroidales</taxon>
        <taxon>Bacteroidaceae</taxon>
        <taxon>Bacteroides</taxon>
    </lineage>
</organism>
<dbReference type="OrthoDB" id="174139at2"/>
<protein>
    <recommendedName>
        <fullName evidence="1">GYF domain-containing protein</fullName>
    </recommendedName>
</protein>
<dbReference type="InterPro" id="IPR025904">
    <property type="entry name" value="Tubulin-like"/>
</dbReference>
<dbReference type="InterPro" id="IPR025640">
    <property type="entry name" value="GYF_2"/>
</dbReference>
<reference evidence="2 3" key="1">
    <citation type="submission" date="2012-02" db="EMBL/GenBank/DDBJ databases">
        <title>The Genome Sequence of Bacteroides finegoldii CL09T03C10.</title>
        <authorList>
            <consortium name="The Broad Institute Genome Sequencing Platform"/>
            <person name="Earl A."/>
            <person name="Ward D."/>
            <person name="Feldgarden M."/>
            <person name="Gevers D."/>
            <person name="Zitomersky N.L."/>
            <person name="Coyne M.J."/>
            <person name="Comstock L.E."/>
            <person name="Young S.K."/>
            <person name="Zeng Q."/>
            <person name="Gargeya S."/>
            <person name="Fitzgerald M."/>
            <person name="Haas B."/>
            <person name="Abouelleil A."/>
            <person name="Alvarado L."/>
            <person name="Arachchi H.M."/>
            <person name="Berlin A."/>
            <person name="Chapman S.B."/>
            <person name="Gearin G."/>
            <person name="Goldberg J."/>
            <person name="Griggs A."/>
            <person name="Gujja S."/>
            <person name="Hansen M."/>
            <person name="Heiman D."/>
            <person name="Howarth C."/>
            <person name="Larimer J."/>
            <person name="Lui A."/>
            <person name="MacDonald P.J.P."/>
            <person name="McCowen C."/>
            <person name="Montmayeur A."/>
            <person name="Murphy C."/>
            <person name="Neiman D."/>
            <person name="Pearson M."/>
            <person name="Priest M."/>
            <person name="Roberts A."/>
            <person name="Saif S."/>
            <person name="Shea T."/>
            <person name="Sisk P."/>
            <person name="Stolte C."/>
            <person name="Sykes S."/>
            <person name="Wortman J."/>
            <person name="Nusbaum C."/>
            <person name="Birren B."/>
        </authorList>
    </citation>
    <scope>NUCLEOTIDE SEQUENCE [LARGE SCALE GENOMIC DNA]</scope>
    <source>
        <strain evidence="2 3">CL09T03C10</strain>
    </source>
</reference>
<dbReference type="Proteomes" id="UP000007995">
    <property type="component" value="Unassembled WGS sequence"/>
</dbReference>
<dbReference type="InterPro" id="IPR036525">
    <property type="entry name" value="Tubulin/FtsZ_GTPase_sf"/>
</dbReference>
<dbReference type="RefSeq" id="WP_007767278.1">
    <property type="nucleotide sequence ID" value="NZ_AKBZ01000006.1"/>
</dbReference>
<evidence type="ECO:0000313" key="2">
    <source>
        <dbReference type="EMBL" id="EKJ89263.1"/>
    </source>
</evidence>
<evidence type="ECO:0000259" key="1">
    <source>
        <dbReference type="Pfam" id="PF14237"/>
    </source>
</evidence>
<dbReference type="Pfam" id="PF13809">
    <property type="entry name" value="Tubulin_2"/>
    <property type="match status" value="1"/>
</dbReference>
<proteinExistence type="predicted"/>
<dbReference type="Gene3D" id="3.40.50.1440">
    <property type="entry name" value="Tubulin/FtsZ, GTPase domain"/>
    <property type="match status" value="1"/>
</dbReference>
<dbReference type="EMBL" id="AGXW01000014">
    <property type="protein sequence ID" value="EKJ89263.1"/>
    <property type="molecule type" value="Genomic_DNA"/>
</dbReference>
<comment type="caution">
    <text evidence="2">The sequence shown here is derived from an EMBL/GenBank/DDBJ whole genome shotgun (WGS) entry which is preliminary data.</text>
</comment>
<feature type="domain" description="GYF" evidence="1">
    <location>
        <begin position="965"/>
        <end position="1010"/>
    </location>
</feature>
<name>K5D8I3_9BACE</name>